<feature type="compositionally biased region" description="Low complexity" evidence="1">
    <location>
        <begin position="173"/>
        <end position="185"/>
    </location>
</feature>
<reference evidence="2 3" key="1">
    <citation type="submission" date="2017-11" db="EMBL/GenBank/DDBJ databases">
        <title>Genome sequence of Pantoea cypripedii NE1.</title>
        <authorList>
            <person name="Nascimento F.X."/>
        </authorList>
    </citation>
    <scope>NUCLEOTIDE SEQUENCE [LARGE SCALE GENOMIC DNA]</scope>
    <source>
        <strain evidence="2 3">NE1</strain>
    </source>
</reference>
<evidence type="ECO:0000256" key="1">
    <source>
        <dbReference type="SAM" id="MobiDB-lite"/>
    </source>
</evidence>
<gene>
    <name evidence="2" type="ORF">CUN67_10715</name>
</gene>
<dbReference type="AlphaFoldDB" id="A0A6B9FZ15"/>
<evidence type="ECO:0000313" key="3">
    <source>
        <dbReference type="Proteomes" id="UP000502005"/>
    </source>
</evidence>
<sequence length="281" mass="31235">MTTQAAKSKQVPPPDEPYTNIEMRLVCASKIRVRNGEHAGKVIDWDATMLRVYLYLFNQVKGFESKEGMFYQSQKKIWLSTNIGKTKLNEVLSALKILGLITDTGERKKVNGAPRGLVKLTASRLKDVIENLEIDFADFDGEPVWDHQRASGKKRSKSYVQKADSSKKKSTMQEAPQAQQEPSPQDNADEPAPNEGATPNSMNGSDQGDAYFAPWSGDTFIHGHLSENALQWAKCKGATDWRDACRIVWNQIGVTAPTEIDETHKPLSCAEDQCSMKTDAA</sequence>
<name>A0A6B9FZ15_PANCY</name>
<protein>
    <submittedName>
        <fullName evidence="2">Uncharacterized protein</fullName>
    </submittedName>
</protein>
<feature type="region of interest" description="Disordered" evidence="1">
    <location>
        <begin position="146"/>
        <end position="211"/>
    </location>
</feature>
<proteinExistence type="predicted"/>
<feature type="compositionally biased region" description="Polar residues" evidence="1">
    <location>
        <begin position="197"/>
        <end position="206"/>
    </location>
</feature>
<dbReference type="Proteomes" id="UP000502005">
    <property type="component" value="Chromosome"/>
</dbReference>
<evidence type="ECO:0000313" key="2">
    <source>
        <dbReference type="EMBL" id="QGY29378.1"/>
    </source>
</evidence>
<dbReference type="RefSeq" id="WP_208715268.1">
    <property type="nucleotide sequence ID" value="NZ_CP024768.1"/>
</dbReference>
<dbReference type="EMBL" id="CP024768">
    <property type="protein sequence ID" value="QGY29378.1"/>
    <property type="molecule type" value="Genomic_DNA"/>
</dbReference>
<organism evidence="2 3">
    <name type="scientific">Pantoea cypripedii</name>
    <name type="common">Pectobacterium cypripedii</name>
    <name type="synonym">Erwinia cypripedii</name>
    <dbReference type="NCBI Taxonomy" id="55209"/>
    <lineage>
        <taxon>Bacteria</taxon>
        <taxon>Pseudomonadati</taxon>
        <taxon>Pseudomonadota</taxon>
        <taxon>Gammaproteobacteria</taxon>
        <taxon>Enterobacterales</taxon>
        <taxon>Erwiniaceae</taxon>
        <taxon>Pantoea</taxon>
    </lineage>
</organism>
<accession>A0A6B9FZ15</accession>